<gene>
    <name evidence="1" type="ORF">Q5741_12700</name>
</gene>
<dbReference type="Proteomes" id="UP001240171">
    <property type="component" value="Unassembled WGS sequence"/>
</dbReference>
<dbReference type="InterPro" id="IPR013784">
    <property type="entry name" value="Carb-bd-like_fold"/>
</dbReference>
<dbReference type="SUPFAM" id="SSF49452">
    <property type="entry name" value="Starch-binding domain-like"/>
    <property type="match status" value="1"/>
</dbReference>
<reference evidence="1 2" key="1">
    <citation type="submission" date="2023-07" db="EMBL/GenBank/DDBJ databases">
        <title>Paenibacillus sp. JX-17 nov. isolated from soil.</title>
        <authorList>
            <person name="Wan Y."/>
            <person name="Liu B."/>
        </authorList>
    </citation>
    <scope>NUCLEOTIDE SEQUENCE [LARGE SCALE GENOMIC DNA]</scope>
    <source>
        <strain evidence="1 2">JX-17</strain>
    </source>
</reference>
<evidence type="ECO:0000313" key="2">
    <source>
        <dbReference type="Proteomes" id="UP001240171"/>
    </source>
</evidence>
<dbReference type="EMBL" id="JAUQTB010000006">
    <property type="protein sequence ID" value="MDO7907271.1"/>
    <property type="molecule type" value="Genomic_DNA"/>
</dbReference>
<accession>A0ABT9CHX7</accession>
<sequence>MVIRMKIKHLFLLAFLASVIITAAVLILDRKEAAITAAAVTDQVSFQQTAGSVSDEDKWELISTYIIRSSPSWVHSYDVEIGPGHSGVRGGGHSDGEAASFPMDWTIKQHYLEDYVQHAPAGTEVVGAAILLAYHAAAEGDFKQAEAFLSQARKRLTFFGYAYGEQQLMLEWVKLAMASGHPQRVQSLIKSLVKEEQTSASNAPYQTLLEAAKLPPTRSSTVTGVIKRSDGTPITDAGVYLRQKGDANHSVVNEEPYQTMTNSKGEFTFHGVLPGSYQLNLGLRLDQVDGWSWQIENDTWIDIQAGERRELNVEFQPLIQQTSPVNNEVIHGDTMTFAWEPVAGAAYYNVNIGLRTGKGDSMNVLLKDRIASASLRVPIEELYDTPITISFGKIGDWSSVETESLLGFENPQVHFHWNVEAFDRNGHFISRSNGYRLDEENAAALPLFKLAGLTLTPADQLLLDHKMEEALRAYKRSYEENRSDLHSLRMIIRLLQSKATVMEGGKPSSAETGSYLQQMTALNPDHRYLEQLFDYYNEHRKWSQLDQVYRKITADPAASDLIYLESEYAEAIARQGRYEEAEMLLARNVPRDASHRSIGLYAALHLYLHADLAGTLELVRRYPDRTLYIYEINHSWEELLSQLAAKAEQNSAYAREIHEKLGWFLGGKEQDIHAWLQTTRDTPLKAFIETLQKVK</sequence>
<name>A0ABT9CHX7_9BACL</name>
<comment type="caution">
    <text evidence="1">The sequence shown here is derived from an EMBL/GenBank/DDBJ whole genome shotgun (WGS) entry which is preliminary data.</text>
</comment>
<proteinExistence type="predicted"/>
<evidence type="ECO:0000313" key="1">
    <source>
        <dbReference type="EMBL" id="MDO7907271.1"/>
    </source>
</evidence>
<protein>
    <submittedName>
        <fullName evidence="1">Carboxypeptidase-like regulatory domain-containing protein</fullName>
    </submittedName>
</protein>
<organism evidence="1 2">
    <name type="scientific">Paenibacillus lacisoli</name>
    <dbReference type="NCBI Taxonomy" id="3064525"/>
    <lineage>
        <taxon>Bacteria</taxon>
        <taxon>Bacillati</taxon>
        <taxon>Bacillota</taxon>
        <taxon>Bacilli</taxon>
        <taxon>Bacillales</taxon>
        <taxon>Paenibacillaceae</taxon>
        <taxon>Paenibacillus</taxon>
    </lineage>
</organism>
<dbReference type="Gene3D" id="2.60.40.1120">
    <property type="entry name" value="Carboxypeptidase-like, regulatory domain"/>
    <property type="match status" value="1"/>
</dbReference>
<keyword evidence="2" id="KW-1185">Reference proteome</keyword>